<dbReference type="InterPro" id="IPR010562">
    <property type="entry name" value="Haemolymph_juvenile_hormone-bd"/>
</dbReference>
<dbReference type="PANTHER" id="PTHR11008:SF41">
    <property type="entry name" value="RE70318P"/>
    <property type="match status" value="1"/>
</dbReference>
<dbReference type="SMART" id="SM00700">
    <property type="entry name" value="JHBP"/>
    <property type="match status" value="1"/>
</dbReference>
<sequence>MTANILRSVVVLLALQFVFSQDFGSLIRNCRVQHTERLNECVVGAVKIMQPKFAKGIPELGLPRMDPLKLEDFSLNQADGAVRFSANFRNLSITGVGRFELKYLDINTVAGSVHLGCVVPALSVRGNYDINGRVFELPVEGNGPFIALLEGIVAEGVGFVSVQNNRLQMTRMELDFKIKNFKSKVERLFGGNDVLRSTLEHFLTENTDVVLEQVRPTLVNNMNSFLTTVVNVILGQLPSDVMSRIPNTNSLDKHRARTLRVQAEKRNAAAAAGSRAG</sequence>
<dbReference type="Gene3D" id="3.15.10.30">
    <property type="entry name" value="Haemolymph juvenile hormone binding protein"/>
    <property type="match status" value="1"/>
</dbReference>
<dbReference type="GeneID" id="108668768"/>
<accession>A0A8B7ND42</accession>
<feature type="signal peptide" evidence="1">
    <location>
        <begin position="1"/>
        <end position="20"/>
    </location>
</feature>
<feature type="chain" id="PRO_5034578716" evidence="1">
    <location>
        <begin position="21"/>
        <end position="277"/>
    </location>
</feature>
<evidence type="ECO:0000313" key="2">
    <source>
        <dbReference type="Proteomes" id="UP000694843"/>
    </source>
</evidence>
<keyword evidence="2" id="KW-1185">Reference proteome</keyword>
<dbReference type="Pfam" id="PF06585">
    <property type="entry name" value="JHBP"/>
    <property type="match status" value="1"/>
</dbReference>
<protein>
    <submittedName>
        <fullName evidence="3">Protein takeout</fullName>
    </submittedName>
</protein>
<dbReference type="AlphaFoldDB" id="A0A8B7ND42"/>
<evidence type="ECO:0000256" key="1">
    <source>
        <dbReference type="SAM" id="SignalP"/>
    </source>
</evidence>
<organism evidence="2 3">
    <name type="scientific">Hyalella azteca</name>
    <name type="common">Amphipod</name>
    <dbReference type="NCBI Taxonomy" id="294128"/>
    <lineage>
        <taxon>Eukaryota</taxon>
        <taxon>Metazoa</taxon>
        <taxon>Ecdysozoa</taxon>
        <taxon>Arthropoda</taxon>
        <taxon>Crustacea</taxon>
        <taxon>Multicrustacea</taxon>
        <taxon>Malacostraca</taxon>
        <taxon>Eumalacostraca</taxon>
        <taxon>Peracarida</taxon>
        <taxon>Amphipoda</taxon>
        <taxon>Senticaudata</taxon>
        <taxon>Talitrida</taxon>
        <taxon>Talitroidea</taxon>
        <taxon>Hyalellidae</taxon>
        <taxon>Hyalella</taxon>
    </lineage>
</organism>
<proteinExistence type="predicted"/>
<keyword evidence="1" id="KW-0732">Signal</keyword>
<dbReference type="OrthoDB" id="8185598at2759"/>
<dbReference type="InterPro" id="IPR038606">
    <property type="entry name" value="To_sf"/>
</dbReference>
<dbReference type="OMA" id="DYIHVCK"/>
<dbReference type="RefSeq" id="XP_018011509.1">
    <property type="nucleotide sequence ID" value="XM_018156020.2"/>
</dbReference>
<gene>
    <name evidence="3" type="primary">LOC108668768</name>
</gene>
<reference evidence="3" key="1">
    <citation type="submission" date="2025-08" db="UniProtKB">
        <authorList>
            <consortium name="RefSeq"/>
        </authorList>
    </citation>
    <scope>IDENTIFICATION</scope>
    <source>
        <tissue evidence="3">Whole organism</tissue>
    </source>
</reference>
<name>A0A8B7ND42_HYAAZ</name>
<evidence type="ECO:0000313" key="3">
    <source>
        <dbReference type="RefSeq" id="XP_018011509.1"/>
    </source>
</evidence>
<dbReference type="PANTHER" id="PTHR11008">
    <property type="entry name" value="PROTEIN TAKEOUT-LIKE PROTEIN"/>
    <property type="match status" value="1"/>
</dbReference>
<dbReference type="KEGG" id="hazt:108668768"/>
<dbReference type="Proteomes" id="UP000694843">
    <property type="component" value="Unplaced"/>
</dbReference>